<feature type="domain" description="SGNH" evidence="1">
    <location>
        <begin position="24"/>
        <end position="98"/>
    </location>
</feature>
<gene>
    <name evidence="2" type="ORF">PGLA2088_LOCUS8871</name>
</gene>
<protein>
    <recommendedName>
        <fullName evidence="1">SGNH domain-containing protein</fullName>
    </recommendedName>
</protein>
<dbReference type="AlphaFoldDB" id="A0A813IJ13"/>
<evidence type="ECO:0000259" key="1">
    <source>
        <dbReference type="Pfam" id="PF19040"/>
    </source>
</evidence>
<organism evidence="2 3">
    <name type="scientific">Polarella glacialis</name>
    <name type="common">Dinoflagellate</name>
    <dbReference type="NCBI Taxonomy" id="89957"/>
    <lineage>
        <taxon>Eukaryota</taxon>
        <taxon>Sar</taxon>
        <taxon>Alveolata</taxon>
        <taxon>Dinophyceae</taxon>
        <taxon>Suessiales</taxon>
        <taxon>Suessiaceae</taxon>
        <taxon>Polarella</taxon>
    </lineage>
</organism>
<evidence type="ECO:0000313" key="2">
    <source>
        <dbReference type="EMBL" id="CAE8651141.1"/>
    </source>
</evidence>
<evidence type="ECO:0000313" key="3">
    <source>
        <dbReference type="Proteomes" id="UP000626109"/>
    </source>
</evidence>
<reference evidence="2" key="1">
    <citation type="submission" date="2021-02" db="EMBL/GenBank/DDBJ databases">
        <authorList>
            <person name="Dougan E. K."/>
            <person name="Rhodes N."/>
            <person name="Thang M."/>
            <person name="Chan C."/>
        </authorList>
    </citation>
    <scope>NUCLEOTIDE SEQUENCE</scope>
</reference>
<name>A0A813IJ13_POLGL</name>
<feature type="non-terminal residue" evidence="2">
    <location>
        <position position="118"/>
    </location>
</feature>
<dbReference type="EMBL" id="CAJNNW010009662">
    <property type="protein sequence ID" value="CAE8651141.1"/>
    <property type="molecule type" value="Genomic_DNA"/>
</dbReference>
<feature type="non-terminal residue" evidence="2">
    <location>
        <position position="1"/>
    </location>
</feature>
<comment type="caution">
    <text evidence="2">The sequence shown here is derived from an EMBL/GenBank/DDBJ whole genome shotgun (WGS) entry which is preliminary data.</text>
</comment>
<proteinExistence type="predicted"/>
<dbReference type="Proteomes" id="UP000626109">
    <property type="component" value="Unassembled WGS sequence"/>
</dbReference>
<dbReference type="Pfam" id="PF19040">
    <property type="entry name" value="SGNH"/>
    <property type="match status" value="1"/>
</dbReference>
<dbReference type="InterPro" id="IPR043968">
    <property type="entry name" value="SGNH"/>
</dbReference>
<sequence>DWPCLGTVSASRREQSATRQMHHRMGMHPTPCSVSLAHGPYAHAKFVSVIRDMQSKPGVYFFSATAFFCVDGLCDYNVPGRAVPAFSDRSHLNAFTAAVTSLLSSAASCRLAAWSNDL</sequence>
<accession>A0A813IJ13</accession>